<organism evidence="3 4">
    <name type="scientific">Winogradskyella maritima</name>
    <dbReference type="NCBI Taxonomy" id="1517766"/>
    <lineage>
        <taxon>Bacteria</taxon>
        <taxon>Pseudomonadati</taxon>
        <taxon>Bacteroidota</taxon>
        <taxon>Flavobacteriia</taxon>
        <taxon>Flavobacteriales</taxon>
        <taxon>Flavobacteriaceae</taxon>
        <taxon>Winogradskyella</taxon>
    </lineage>
</organism>
<keyword evidence="1" id="KW-0479">Metal-binding</keyword>
<evidence type="ECO:0000313" key="3">
    <source>
        <dbReference type="EMBL" id="MFC3876677.1"/>
    </source>
</evidence>
<protein>
    <submittedName>
        <fullName evidence="3">VOC family protein</fullName>
    </submittedName>
</protein>
<dbReference type="RefSeq" id="WP_386097805.1">
    <property type="nucleotide sequence ID" value="NZ_JBHSAT010000004.1"/>
</dbReference>
<dbReference type="EMBL" id="JBHSAT010000004">
    <property type="protein sequence ID" value="MFC3876677.1"/>
    <property type="molecule type" value="Genomic_DNA"/>
</dbReference>
<proteinExistence type="predicted"/>
<reference evidence="4" key="1">
    <citation type="journal article" date="2019" name="Int. J. Syst. Evol. Microbiol.">
        <title>The Global Catalogue of Microorganisms (GCM) 10K type strain sequencing project: providing services to taxonomists for standard genome sequencing and annotation.</title>
        <authorList>
            <consortium name="The Broad Institute Genomics Platform"/>
            <consortium name="The Broad Institute Genome Sequencing Center for Infectious Disease"/>
            <person name="Wu L."/>
            <person name="Ma J."/>
        </authorList>
    </citation>
    <scope>NUCLEOTIDE SEQUENCE [LARGE SCALE GENOMIC DNA]</scope>
    <source>
        <strain evidence="4">CECT 8979</strain>
    </source>
</reference>
<keyword evidence="4" id="KW-1185">Reference proteome</keyword>
<evidence type="ECO:0000259" key="2">
    <source>
        <dbReference type="PROSITE" id="PS51819"/>
    </source>
</evidence>
<gene>
    <name evidence="3" type="ORF">ACFOSX_05475</name>
</gene>
<evidence type="ECO:0000313" key="4">
    <source>
        <dbReference type="Proteomes" id="UP001595812"/>
    </source>
</evidence>
<comment type="caution">
    <text evidence="3">The sequence shown here is derived from an EMBL/GenBank/DDBJ whole genome shotgun (WGS) entry which is preliminary data.</text>
</comment>
<dbReference type="Proteomes" id="UP001595812">
    <property type="component" value="Unassembled WGS sequence"/>
</dbReference>
<dbReference type="InterPro" id="IPR051785">
    <property type="entry name" value="MMCE/EMCE_epimerase"/>
</dbReference>
<dbReference type="SUPFAM" id="SSF54593">
    <property type="entry name" value="Glyoxalase/Bleomycin resistance protein/Dihydroxybiphenyl dioxygenase"/>
    <property type="match status" value="1"/>
</dbReference>
<dbReference type="PANTHER" id="PTHR43048">
    <property type="entry name" value="METHYLMALONYL-COA EPIMERASE"/>
    <property type="match status" value="1"/>
</dbReference>
<sequence>MRKTVTVIAIVLASVMIYSFSKNEADSNDKGLATMKADHLLLGVSNFEETLQWYQDILGFEVEVQWKVEGLDNLDLAYLNNGDFRIEIIGDKSSEQNNKQVSDFSDHLSHQGFAHICFQVDDIDLAMKQLNDKGIETFIKAGTYPLDTYTRRVAFIKDLNGNVIEFAGPLKKSK</sequence>
<dbReference type="PROSITE" id="PS51819">
    <property type="entry name" value="VOC"/>
    <property type="match status" value="1"/>
</dbReference>
<feature type="domain" description="VOC" evidence="2">
    <location>
        <begin position="36"/>
        <end position="169"/>
    </location>
</feature>
<dbReference type="InterPro" id="IPR037523">
    <property type="entry name" value="VOC_core"/>
</dbReference>
<name>A0ABV8AF13_9FLAO</name>
<dbReference type="Pfam" id="PF00903">
    <property type="entry name" value="Glyoxalase"/>
    <property type="match status" value="1"/>
</dbReference>
<dbReference type="Gene3D" id="3.10.180.10">
    <property type="entry name" value="2,3-Dihydroxybiphenyl 1,2-Dioxygenase, domain 1"/>
    <property type="match status" value="1"/>
</dbReference>
<dbReference type="InterPro" id="IPR029068">
    <property type="entry name" value="Glyas_Bleomycin-R_OHBP_Dase"/>
</dbReference>
<accession>A0ABV8AF13</accession>
<dbReference type="InterPro" id="IPR004360">
    <property type="entry name" value="Glyas_Fos-R_dOase_dom"/>
</dbReference>
<dbReference type="PANTHER" id="PTHR43048:SF3">
    <property type="entry name" value="METHYLMALONYL-COA EPIMERASE, MITOCHONDRIAL"/>
    <property type="match status" value="1"/>
</dbReference>
<evidence type="ECO:0000256" key="1">
    <source>
        <dbReference type="ARBA" id="ARBA00022723"/>
    </source>
</evidence>